<keyword evidence="2" id="KW-0963">Cytoplasm</keyword>
<reference evidence="3 4" key="1">
    <citation type="submission" date="2022-04" db="EMBL/GenBank/DDBJ databases">
        <title>Positive selection, recombination, and allopatry shape intraspecific diversity of widespread and dominant cyanobacteria.</title>
        <authorList>
            <person name="Wei J."/>
            <person name="Shu W."/>
            <person name="Hu C."/>
        </authorList>
    </citation>
    <scope>NUCLEOTIDE SEQUENCE [LARGE SCALE GENOMIC DNA]</scope>
    <source>
        <strain evidence="3 4">AS-A4</strain>
    </source>
</reference>
<name>A0ABV0KFF2_9CYAN</name>
<comment type="caution">
    <text evidence="3">The sequence shown here is derived from an EMBL/GenBank/DDBJ whole genome shotgun (WGS) entry which is preliminary data.</text>
</comment>
<evidence type="ECO:0000313" key="3">
    <source>
        <dbReference type="EMBL" id="MEP1057952.1"/>
    </source>
</evidence>
<organism evidence="3 4">
    <name type="scientific">Stenomitos frigidus AS-A4</name>
    <dbReference type="NCBI Taxonomy" id="2933935"/>
    <lineage>
        <taxon>Bacteria</taxon>
        <taxon>Bacillati</taxon>
        <taxon>Cyanobacteriota</taxon>
        <taxon>Cyanophyceae</taxon>
        <taxon>Leptolyngbyales</taxon>
        <taxon>Leptolyngbyaceae</taxon>
        <taxon>Stenomitos</taxon>
    </lineage>
</organism>
<dbReference type="EMBL" id="JAMPLM010000003">
    <property type="protein sequence ID" value="MEP1057952.1"/>
    <property type="molecule type" value="Genomic_DNA"/>
</dbReference>
<gene>
    <name evidence="2 3" type="primary">rsfS</name>
    <name evidence="3" type="ORF">NDI38_05835</name>
</gene>
<sequence>MPNYAQESSLDAAVTTVVDAATIAQDPSLQLAIAAASAADDRKGADITLLRVAHISTLADYFVIVTGFSKAQVRAIAGSIKDKVEEELHRLPTRTEGQSEGSWTLQDYGDVIVHILMPQEREFYNLEAFWGHAERVDFAAIDQWAHVSPSV</sequence>
<keyword evidence="2" id="KW-0810">Translation regulation</keyword>
<dbReference type="SUPFAM" id="SSF81301">
    <property type="entry name" value="Nucleotidyltransferase"/>
    <property type="match status" value="1"/>
</dbReference>
<evidence type="ECO:0000256" key="1">
    <source>
        <dbReference type="ARBA" id="ARBA00010574"/>
    </source>
</evidence>
<keyword evidence="2" id="KW-0678">Repressor</keyword>
<dbReference type="HAMAP" id="MF_01477">
    <property type="entry name" value="Iojap_RsfS"/>
    <property type="match status" value="1"/>
</dbReference>
<comment type="similarity">
    <text evidence="1 2">Belongs to the Iojap/RsfS family.</text>
</comment>
<accession>A0ABV0KFF2</accession>
<dbReference type="Proteomes" id="UP001476950">
    <property type="component" value="Unassembled WGS sequence"/>
</dbReference>
<comment type="function">
    <text evidence="2">Functions as a ribosomal silencing factor. Interacts with ribosomal protein uL14 (rplN), blocking formation of intersubunit bridge B8. Prevents association of the 30S and 50S ribosomal subunits and the formation of functional ribosomes, thus repressing translation.</text>
</comment>
<dbReference type="PANTHER" id="PTHR21043:SF0">
    <property type="entry name" value="MITOCHONDRIAL ASSEMBLY OF RIBOSOMAL LARGE SUBUNIT PROTEIN 1"/>
    <property type="match status" value="1"/>
</dbReference>
<dbReference type="Gene3D" id="3.30.460.10">
    <property type="entry name" value="Beta Polymerase, domain 2"/>
    <property type="match status" value="1"/>
</dbReference>
<protein>
    <recommendedName>
        <fullName evidence="2">Ribosomal silencing factor RsfS</fullName>
    </recommendedName>
</protein>
<dbReference type="PANTHER" id="PTHR21043">
    <property type="entry name" value="IOJAP SUPERFAMILY ORTHOLOG"/>
    <property type="match status" value="1"/>
</dbReference>
<dbReference type="InterPro" id="IPR043519">
    <property type="entry name" value="NT_sf"/>
</dbReference>
<dbReference type="RefSeq" id="WP_190451354.1">
    <property type="nucleotide sequence ID" value="NZ_JAMPLM010000003.1"/>
</dbReference>
<dbReference type="NCBIfam" id="TIGR00090">
    <property type="entry name" value="rsfS_iojap_ybeB"/>
    <property type="match status" value="1"/>
</dbReference>
<comment type="subcellular location">
    <subcellularLocation>
        <location evidence="2">Cytoplasm</location>
    </subcellularLocation>
</comment>
<dbReference type="InterPro" id="IPR004394">
    <property type="entry name" value="Iojap/RsfS/C7orf30"/>
</dbReference>
<evidence type="ECO:0000256" key="2">
    <source>
        <dbReference type="HAMAP-Rule" id="MF_01477"/>
    </source>
</evidence>
<comment type="subunit">
    <text evidence="2">Interacts with ribosomal protein uL14 (rplN).</text>
</comment>
<proteinExistence type="inferred from homology"/>
<evidence type="ECO:0000313" key="4">
    <source>
        <dbReference type="Proteomes" id="UP001476950"/>
    </source>
</evidence>
<dbReference type="Pfam" id="PF02410">
    <property type="entry name" value="RsfS"/>
    <property type="match status" value="1"/>
</dbReference>
<keyword evidence="4" id="KW-1185">Reference proteome</keyword>